<name>B4QGD3_DROSI</name>
<evidence type="ECO:0000313" key="3">
    <source>
        <dbReference type="Proteomes" id="UP000000304"/>
    </source>
</evidence>
<reference evidence="2 3" key="1">
    <citation type="journal article" date="2007" name="Nature">
        <title>Evolution of genes and genomes on the Drosophila phylogeny.</title>
        <authorList>
            <consortium name="Drosophila 12 Genomes Consortium"/>
            <person name="Clark A.G."/>
            <person name="Eisen M.B."/>
            <person name="Smith D.R."/>
            <person name="Bergman C.M."/>
            <person name="Oliver B."/>
            <person name="Markow T.A."/>
            <person name="Kaufman T.C."/>
            <person name="Kellis M."/>
            <person name="Gelbart W."/>
            <person name="Iyer V.N."/>
            <person name="Pollard D.A."/>
            <person name="Sackton T.B."/>
            <person name="Larracuente A.M."/>
            <person name="Singh N.D."/>
            <person name="Abad J.P."/>
            <person name="Abt D.N."/>
            <person name="Adryan B."/>
            <person name="Aguade M."/>
            <person name="Akashi H."/>
            <person name="Anderson W.W."/>
            <person name="Aquadro C.F."/>
            <person name="Ardell D.H."/>
            <person name="Arguello R."/>
            <person name="Artieri C.G."/>
            <person name="Barbash D.A."/>
            <person name="Barker D."/>
            <person name="Barsanti P."/>
            <person name="Batterham P."/>
            <person name="Batzoglou S."/>
            <person name="Begun D."/>
            <person name="Bhutkar A."/>
            <person name="Blanco E."/>
            <person name="Bosak S.A."/>
            <person name="Bradley R.K."/>
            <person name="Brand A.D."/>
            <person name="Brent M.R."/>
            <person name="Brooks A.N."/>
            <person name="Brown R.H."/>
            <person name="Butlin R.K."/>
            <person name="Caggese C."/>
            <person name="Calvi B.R."/>
            <person name="Bernardo de Carvalho A."/>
            <person name="Caspi A."/>
            <person name="Castrezana S."/>
            <person name="Celniker S.E."/>
            <person name="Chang J.L."/>
            <person name="Chapple C."/>
            <person name="Chatterji S."/>
            <person name="Chinwalla A."/>
            <person name="Civetta A."/>
            <person name="Clifton S.W."/>
            <person name="Comeron J.M."/>
            <person name="Costello J.C."/>
            <person name="Coyne J.A."/>
            <person name="Daub J."/>
            <person name="David R.G."/>
            <person name="Delcher A.L."/>
            <person name="Delehaunty K."/>
            <person name="Do C.B."/>
            <person name="Ebling H."/>
            <person name="Edwards K."/>
            <person name="Eickbush T."/>
            <person name="Evans J.D."/>
            <person name="Filipski A."/>
            <person name="Findeiss S."/>
            <person name="Freyhult E."/>
            <person name="Fulton L."/>
            <person name="Fulton R."/>
            <person name="Garcia A.C."/>
            <person name="Gardiner A."/>
            <person name="Garfield D.A."/>
            <person name="Garvin B.E."/>
            <person name="Gibson G."/>
            <person name="Gilbert D."/>
            <person name="Gnerre S."/>
            <person name="Godfrey J."/>
            <person name="Good R."/>
            <person name="Gotea V."/>
            <person name="Gravely B."/>
            <person name="Greenberg A.J."/>
            <person name="Griffiths-Jones S."/>
            <person name="Gross S."/>
            <person name="Guigo R."/>
            <person name="Gustafson E.A."/>
            <person name="Haerty W."/>
            <person name="Hahn M.W."/>
            <person name="Halligan D.L."/>
            <person name="Halpern A.L."/>
            <person name="Halter G.M."/>
            <person name="Han M.V."/>
            <person name="Heger A."/>
            <person name="Hillier L."/>
            <person name="Hinrichs A.S."/>
            <person name="Holmes I."/>
            <person name="Hoskins R.A."/>
            <person name="Hubisz M.J."/>
            <person name="Hultmark D."/>
            <person name="Huntley M.A."/>
            <person name="Jaffe D.B."/>
            <person name="Jagadeeshan S."/>
            <person name="Jeck W.R."/>
            <person name="Johnson J."/>
            <person name="Jones C.D."/>
            <person name="Jordan W.C."/>
            <person name="Karpen G.H."/>
            <person name="Kataoka E."/>
            <person name="Keightley P.D."/>
            <person name="Kheradpour P."/>
            <person name="Kirkness E.F."/>
            <person name="Koerich L.B."/>
            <person name="Kristiansen K."/>
            <person name="Kudrna D."/>
            <person name="Kulathinal R.J."/>
            <person name="Kumar S."/>
            <person name="Kwok R."/>
            <person name="Lander E."/>
            <person name="Langley C.H."/>
            <person name="Lapoint R."/>
            <person name="Lazzaro B.P."/>
            <person name="Lee S.J."/>
            <person name="Levesque L."/>
            <person name="Li R."/>
            <person name="Lin C.F."/>
            <person name="Lin M.F."/>
            <person name="Lindblad-Toh K."/>
            <person name="Llopart A."/>
            <person name="Long M."/>
            <person name="Low L."/>
            <person name="Lozovsky E."/>
            <person name="Lu J."/>
            <person name="Luo M."/>
            <person name="Machado C.A."/>
            <person name="Makalowski W."/>
            <person name="Marzo M."/>
            <person name="Matsuda M."/>
            <person name="Matzkin L."/>
            <person name="McAllister B."/>
            <person name="McBride C.S."/>
            <person name="McKernan B."/>
            <person name="McKernan K."/>
            <person name="Mendez-Lago M."/>
            <person name="Minx P."/>
            <person name="Mollenhauer M.U."/>
            <person name="Montooth K."/>
            <person name="Mount S.M."/>
            <person name="Mu X."/>
            <person name="Myers E."/>
            <person name="Negre B."/>
            <person name="Newfeld S."/>
            <person name="Nielsen R."/>
            <person name="Noor M.A."/>
            <person name="O'Grady P."/>
            <person name="Pachter L."/>
            <person name="Papaceit M."/>
            <person name="Parisi M.J."/>
            <person name="Parisi M."/>
            <person name="Parts L."/>
            <person name="Pedersen J.S."/>
            <person name="Pesole G."/>
            <person name="Phillippy A.M."/>
            <person name="Ponting C.P."/>
            <person name="Pop M."/>
            <person name="Porcelli D."/>
            <person name="Powell J.R."/>
            <person name="Prohaska S."/>
            <person name="Pruitt K."/>
            <person name="Puig M."/>
            <person name="Quesneville H."/>
            <person name="Ram K.R."/>
            <person name="Rand D."/>
            <person name="Rasmussen M.D."/>
            <person name="Reed L.K."/>
            <person name="Reenan R."/>
            <person name="Reily A."/>
            <person name="Remington K.A."/>
            <person name="Rieger T.T."/>
            <person name="Ritchie M.G."/>
            <person name="Robin C."/>
            <person name="Rogers Y.H."/>
            <person name="Rohde C."/>
            <person name="Rozas J."/>
            <person name="Rubenfield M.J."/>
            <person name="Ruiz A."/>
            <person name="Russo S."/>
            <person name="Salzberg S.L."/>
            <person name="Sanchez-Gracia A."/>
            <person name="Saranga D.J."/>
            <person name="Sato H."/>
            <person name="Schaeffer S.W."/>
            <person name="Schatz M.C."/>
            <person name="Schlenke T."/>
            <person name="Schwartz R."/>
            <person name="Segarra C."/>
            <person name="Singh R.S."/>
            <person name="Sirot L."/>
            <person name="Sirota M."/>
            <person name="Sisneros N.B."/>
            <person name="Smith C.D."/>
            <person name="Smith T.F."/>
            <person name="Spieth J."/>
            <person name="Stage D.E."/>
            <person name="Stark A."/>
            <person name="Stephan W."/>
            <person name="Strausberg R.L."/>
            <person name="Strempel S."/>
            <person name="Sturgill D."/>
            <person name="Sutton G."/>
            <person name="Sutton G.G."/>
            <person name="Tao W."/>
            <person name="Teichmann S."/>
            <person name="Tobari Y.N."/>
            <person name="Tomimura Y."/>
            <person name="Tsolas J.M."/>
            <person name="Valente V.L."/>
            <person name="Venter E."/>
            <person name="Venter J.C."/>
            <person name="Vicario S."/>
            <person name="Vieira F.G."/>
            <person name="Vilella A.J."/>
            <person name="Villasante A."/>
            <person name="Walenz B."/>
            <person name="Wang J."/>
            <person name="Wasserman M."/>
            <person name="Watts T."/>
            <person name="Wilson D."/>
            <person name="Wilson R.K."/>
            <person name="Wing R.A."/>
            <person name="Wolfner M.F."/>
            <person name="Wong A."/>
            <person name="Wong G.K."/>
            <person name="Wu C.I."/>
            <person name="Wu G."/>
            <person name="Yamamoto D."/>
            <person name="Yang H.P."/>
            <person name="Yang S.P."/>
            <person name="Yorke J.A."/>
            <person name="Yoshida K."/>
            <person name="Zdobnov E."/>
            <person name="Zhang P."/>
            <person name="Zhang Y."/>
            <person name="Zimin A.V."/>
            <person name="Baldwin J."/>
            <person name="Abdouelleil A."/>
            <person name="Abdulkadir J."/>
            <person name="Abebe A."/>
            <person name="Abera B."/>
            <person name="Abreu J."/>
            <person name="Acer S.C."/>
            <person name="Aftuck L."/>
            <person name="Alexander A."/>
            <person name="An P."/>
            <person name="Anderson E."/>
            <person name="Anderson S."/>
            <person name="Arachi H."/>
            <person name="Azer M."/>
            <person name="Bachantsang P."/>
            <person name="Barry A."/>
            <person name="Bayul T."/>
            <person name="Berlin A."/>
            <person name="Bessette D."/>
            <person name="Bloom T."/>
            <person name="Blye J."/>
            <person name="Boguslavskiy L."/>
            <person name="Bonnet C."/>
            <person name="Boukhgalter B."/>
            <person name="Bourzgui I."/>
            <person name="Brown A."/>
            <person name="Cahill P."/>
            <person name="Channer S."/>
            <person name="Cheshatsang Y."/>
            <person name="Chuda L."/>
            <person name="Citroen M."/>
            <person name="Collymore A."/>
            <person name="Cooke P."/>
            <person name="Costello M."/>
            <person name="D'Aco K."/>
            <person name="Daza R."/>
            <person name="De Haan G."/>
            <person name="DeGray S."/>
            <person name="DeMaso C."/>
            <person name="Dhargay N."/>
            <person name="Dooley K."/>
            <person name="Dooley E."/>
            <person name="Doricent M."/>
            <person name="Dorje P."/>
            <person name="Dorjee K."/>
            <person name="Dupes A."/>
            <person name="Elong R."/>
            <person name="Falk J."/>
            <person name="Farina A."/>
            <person name="Faro S."/>
            <person name="Ferguson D."/>
            <person name="Fisher S."/>
            <person name="Foley C.D."/>
            <person name="Franke A."/>
            <person name="Friedrich D."/>
            <person name="Gadbois L."/>
            <person name="Gearin G."/>
            <person name="Gearin C.R."/>
            <person name="Giannoukos G."/>
            <person name="Goode T."/>
            <person name="Graham J."/>
            <person name="Grandbois E."/>
            <person name="Grewal S."/>
            <person name="Gyaltsen K."/>
            <person name="Hafez N."/>
            <person name="Hagos B."/>
            <person name="Hall J."/>
            <person name="Henson C."/>
            <person name="Hollinger A."/>
            <person name="Honan T."/>
            <person name="Huard M.D."/>
            <person name="Hughes L."/>
            <person name="Hurhula B."/>
            <person name="Husby M.E."/>
            <person name="Kamat A."/>
            <person name="Kanga B."/>
            <person name="Kashin S."/>
            <person name="Khazanovich D."/>
            <person name="Kisner P."/>
            <person name="Lance K."/>
            <person name="Lara M."/>
            <person name="Lee W."/>
            <person name="Lennon N."/>
            <person name="Letendre F."/>
            <person name="LeVine R."/>
            <person name="Lipovsky A."/>
            <person name="Liu X."/>
            <person name="Liu J."/>
            <person name="Liu S."/>
            <person name="Lokyitsang T."/>
            <person name="Lokyitsang Y."/>
            <person name="Lubonja R."/>
            <person name="Lui A."/>
            <person name="MacDonald P."/>
            <person name="Magnisalis V."/>
            <person name="Maru K."/>
            <person name="Matthews C."/>
            <person name="McCusker W."/>
            <person name="McDonough S."/>
            <person name="Mehta T."/>
            <person name="Meldrim J."/>
            <person name="Meneus L."/>
            <person name="Mihai O."/>
            <person name="Mihalev A."/>
            <person name="Mihova T."/>
            <person name="Mittelman R."/>
            <person name="Mlenga V."/>
            <person name="Montmayeur A."/>
            <person name="Mulrain L."/>
            <person name="Navidi A."/>
            <person name="Naylor J."/>
            <person name="Negash T."/>
            <person name="Nguyen T."/>
            <person name="Nguyen N."/>
            <person name="Nicol R."/>
            <person name="Norbu C."/>
            <person name="Norbu N."/>
            <person name="Novod N."/>
            <person name="O'Neill B."/>
            <person name="Osman S."/>
            <person name="Markiewicz E."/>
            <person name="Oyono O.L."/>
            <person name="Patti C."/>
            <person name="Phunkhang P."/>
            <person name="Pierre F."/>
            <person name="Priest M."/>
            <person name="Raghuraman S."/>
            <person name="Rege F."/>
            <person name="Reyes R."/>
            <person name="Rise C."/>
            <person name="Rogov P."/>
            <person name="Ross K."/>
            <person name="Ryan E."/>
            <person name="Settipalli S."/>
            <person name="Shea T."/>
            <person name="Sherpa N."/>
            <person name="Shi L."/>
            <person name="Shih D."/>
            <person name="Sparrow T."/>
            <person name="Spaulding J."/>
            <person name="Stalker J."/>
            <person name="Stange-Thomann N."/>
            <person name="Stavropoulos S."/>
            <person name="Stone C."/>
            <person name="Strader C."/>
            <person name="Tesfaye S."/>
            <person name="Thomson T."/>
            <person name="Thoulutsang Y."/>
            <person name="Thoulutsang D."/>
            <person name="Topham K."/>
            <person name="Topping I."/>
            <person name="Tsamla T."/>
            <person name="Vassiliev H."/>
            <person name="Vo A."/>
            <person name="Wangchuk T."/>
            <person name="Wangdi T."/>
            <person name="Weiand M."/>
            <person name="Wilkinson J."/>
            <person name="Wilson A."/>
            <person name="Yadav S."/>
            <person name="Young G."/>
            <person name="Yu Q."/>
            <person name="Zembek L."/>
            <person name="Zhong D."/>
            <person name="Zimmer A."/>
            <person name="Zwirko Z."/>
            <person name="Jaffe D.B."/>
            <person name="Alvarez P."/>
            <person name="Brockman W."/>
            <person name="Butler J."/>
            <person name="Chin C."/>
            <person name="Gnerre S."/>
            <person name="Grabherr M."/>
            <person name="Kleber M."/>
            <person name="Mauceli E."/>
            <person name="MacCallum I."/>
        </authorList>
    </citation>
    <scope>NUCLEOTIDE SEQUENCE [LARGE SCALE GENOMIC DNA]</scope>
    <source>
        <strain evidence="3">white501</strain>
    </source>
</reference>
<keyword evidence="3" id="KW-1185">Reference proteome</keyword>
<feature type="region of interest" description="Disordered" evidence="1">
    <location>
        <begin position="1"/>
        <end position="21"/>
    </location>
</feature>
<dbReference type="Proteomes" id="UP000000304">
    <property type="component" value="Chromosome 2R"/>
</dbReference>
<accession>B4QGD3</accession>
<dbReference type="AlphaFoldDB" id="B4QGD3"/>
<dbReference type="EMBL" id="CM000362">
    <property type="protein sequence ID" value="EDX07171.1"/>
    <property type="molecule type" value="Genomic_DNA"/>
</dbReference>
<sequence length="92" mass="10086">MGRRRCRGVRGQKDAAVDGDDNGDVKVFRGSPSTCLRRAQYALPKLQAGGMEMLQGGIEALKELHKMLDVAKKNEKNKKKKVVARSDGDSLT</sequence>
<protein>
    <submittedName>
        <fullName evidence="2">GD11097</fullName>
    </submittedName>
</protein>
<organism evidence="2 3">
    <name type="scientific">Drosophila simulans</name>
    <name type="common">Fruit fly</name>
    <dbReference type="NCBI Taxonomy" id="7240"/>
    <lineage>
        <taxon>Eukaryota</taxon>
        <taxon>Metazoa</taxon>
        <taxon>Ecdysozoa</taxon>
        <taxon>Arthropoda</taxon>
        <taxon>Hexapoda</taxon>
        <taxon>Insecta</taxon>
        <taxon>Pterygota</taxon>
        <taxon>Neoptera</taxon>
        <taxon>Endopterygota</taxon>
        <taxon>Diptera</taxon>
        <taxon>Brachycera</taxon>
        <taxon>Muscomorpha</taxon>
        <taxon>Ephydroidea</taxon>
        <taxon>Drosophilidae</taxon>
        <taxon>Drosophila</taxon>
        <taxon>Sophophora</taxon>
    </lineage>
</organism>
<feature type="compositionally biased region" description="Basic residues" evidence="1">
    <location>
        <begin position="1"/>
        <end position="10"/>
    </location>
</feature>
<evidence type="ECO:0000256" key="1">
    <source>
        <dbReference type="SAM" id="MobiDB-lite"/>
    </source>
</evidence>
<gene>
    <name evidence="2" type="primary">Dsim\GD11097</name>
    <name evidence="2" type="ORF">Dsim_GD11097</name>
</gene>
<proteinExistence type="predicted"/>
<dbReference type="HOGENOM" id="CLU_2415645_0_0_1"/>
<evidence type="ECO:0000313" key="2">
    <source>
        <dbReference type="EMBL" id="EDX07171.1"/>
    </source>
</evidence>